<sequence>MPPFAAKFYPPEELNYLALKKELDNLTSNDIPRLDLLTKLRNSHDKYIKALIRKYGLRNVVGGTRNLLVARVFKHRAAAERKFSHSVFFTDCESEAEEALNNGSVTVRATRNRPRPKGSGTLQGRLDFWPYNYTQDNWRGEPLLKDLAGVYCNKKWKGRPIPIDDNKDPLSPQPVALPMSNQHPILTNLVQLLEASCYNFAVIHAPEIAAARNTTGPYDCELTKWTTDFAEMQTFWSEDEAIATYREDLLASVARIRHNVVHRKRVGVDTMAEQFRSAEELTMLMGDMEAVGTISKMWQAIGNEAKVLMDDTMAKFQAHEKTMEPIRLKKEDLDARDGADLSRRQKKALAAERRDAQAAEDVIVKQAKQDYHGLSQAAGRAIEQAMAEHGITLGTLGVWISPPNVPTNVEGLQEGEMAGIGADASELSVFRPQKVENDVGGSQNEAEGAGEGERSDVQPSENTADVKGKCKEQNPPSKKIHMSEQQQDVDEGGTPLRRQEESSVSGKVTLLSKEEWTSMQKGTSPGHEAGREGVPVKRDVSSYSRKAQVAPKEEQKVYSASVSQNGGRSSYVRKKGRGFRSKNKRAPFEIQGIPGASYAN</sequence>
<dbReference type="Proteomes" id="UP000836387">
    <property type="component" value="Unassembled WGS sequence"/>
</dbReference>
<evidence type="ECO:0000313" key="2">
    <source>
        <dbReference type="Proteomes" id="UP000836387"/>
    </source>
</evidence>
<organism evidence="1 2">
    <name type="scientific">Clonostachys rosea f. rosea IK726</name>
    <dbReference type="NCBI Taxonomy" id="1349383"/>
    <lineage>
        <taxon>Eukaryota</taxon>
        <taxon>Fungi</taxon>
        <taxon>Dikarya</taxon>
        <taxon>Ascomycota</taxon>
        <taxon>Pezizomycotina</taxon>
        <taxon>Sordariomycetes</taxon>
        <taxon>Hypocreomycetidae</taxon>
        <taxon>Hypocreales</taxon>
        <taxon>Bionectriaceae</taxon>
        <taxon>Clonostachys</taxon>
    </lineage>
</organism>
<accession>A0ACA9TZR0</accession>
<reference evidence="1" key="2">
    <citation type="submission" date="2021-10" db="EMBL/GenBank/DDBJ databases">
        <authorList>
            <person name="Piombo E."/>
        </authorList>
    </citation>
    <scope>NUCLEOTIDE SEQUENCE</scope>
</reference>
<keyword evidence="2" id="KW-1185">Reference proteome</keyword>
<reference evidence="1" key="1">
    <citation type="submission" date="2020-04" db="EMBL/GenBank/DDBJ databases">
        <authorList>
            <person name="Broberg M."/>
        </authorList>
    </citation>
    <scope>NUCLEOTIDE SEQUENCE</scope>
</reference>
<evidence type="ECO:0000313" key="1">
    <source>
        <dbReference type="EMBL" id="CAG9946408.1"/>
    </source>
</evidence>
<dbReference type="EMBL" id="CADEHS020000010">
    <property type="protein sequence ID" value="CAG9946408.1"/>
    <property type="molecule type" value="Genomic_DNA"/>
</dbReference>
<name>A0ACA9TZR0_BIOOC</name>
<comment type="caution">
    <text evidence="1">The sequence shown here is derived from an EMBL/GenBank/DDBJ whole genome shotgun (WGS) entry which is preliminary data.</text>
</comment>
<protein>
    <submittedName>
        <fullName evidence="1">Uncharacterized protein</fullName>
    </submittedName>
</protein>
<proteinExistence type="predicted"/>
<gene>
    <name evidence="1" type="ORF">CRV2_00005290</name>
</gene>